<dbReference type="RefSeq" id="WP_163230433.1">
    <property type="nucleotide sequence ID" value="NZ_WHZW01000008.1"/>
</dbReference>
<protein>
    <submittedName>
        <fullName evidence="1">Uncharacterized protein</fullName>
    </submittedName>
</protein>
<accession>A0A6N9Z4D4</accession>
<evidence type="ECO:0000313" key="1">
    <source>
        <dbReference type="EMBL" id="NEG89290.1"/>
    </source>
</evidence>
<dbReference type="Gene3D" id="3.40.50.1440">
    <property type="entry name" value="Tubulin/FtsZ, GTPase domain"/>
    <property type="match status" value="1"/>
</dbReference>
<organism evidence="1 2">
    <name type="scientific">Bifidobacterium aerophilum</name>
    <dbReference type="NCBI Taxonomy" id="1798155"/>
    <lineage>
        <taxon>Bacteria</taxon>
        <taxon>Bacillati</taxon>
        <taxon>Actinomycetota</taxon>
        <taxon>Actinomycetes</taxon>
        <taxon>Bifidobacteriales</taxon>
        <taxon>Bifidobacteriaceae</taxon>
        <taxon>Bifidobacterium</taxon>
    </lineage>
</organism>
<keyword evidence="2" id="KW-1185">Reference proteome</keyword>
<gene>
    <name evidence="1" type="ORF">GFD25_04630</name>
</gene>
<dbReference type="AlphaFoldDB" id="A0A6N9Z4D4"/>
<dbReference type="EMBL" id="WHZW01000008">
    <property type="protein sequence ID" value="NEG89290.1"/>
    <property type="molecule type" value="Genomic_DNA"/>
</dbReference>
<dbReference type="Proteomes" id="UP000469194">
    <property type="component" value="Unassembled WGS sequence"/>
</dbReference>
<evidence type="ECO:0000313" key="2">
    <source>
        <dbReference type="Proteomes" id="UP000469194"/>
    </source>
</evidence>
<dbReference type="InterPro" id="IPR036525">
    <property type="entry name" value="Tubulin/FtsZ_GTPase_sf"/>
</dbReference>
<reference evidence="1 2" key="1">
    <citation type="submission" date="2019-10" db="EMBL/GenBank/DDBJ databases">
        <title>Bifidobacterium from non-human primates.</title>
        <authorList>
            <person name="Modesto M."/>
        </authorList>
    </citation>
    <scope>NUCLEOTIDE SEQUENCE [LARGE SCALE GENOMIC DNA]</scope>
    <source>
        <strain evidence="1 2">TRE17</strain>
    </source>
</reference>
<sequence>MMNDDVTFQHDDVCDKPKGVDDIHTQIRRLILKQLEPESGRSQMKRHIGKAGETHGGTRRCTCFDELNDLFAGSFPEGEGVARIAQVARDLKAEDAMPVPDAEQNAQYADTIDWLRDGEAFGDESSVAVTALSQVIRVQAEALLRGSLDYWAYMLVKFAKSRGFLLDERLACVWLCNSMMGVVKDMLEEQAGVAFGVGHTLTNIARAGGTSQSNVRTKWPNIREYADAYRAMKEDGGEHDVVIGDRRVTFGPSDDKEYMERAERIVNEHMKVRMFPDDDRRSEDGSYVDTPPVQHMSVGLKALSDSTDPESPLRVDQSVIDDLMKPGDCLWTRSVDGCGEGAVRRAINRTVKGLVMDTNLGEVHGAFMAISVPSEMLDMEQMNEALNVVRDTWPKMTLVWQVGMNEDESDKAVHVVMLAAGNKA</sequence>
<proteinExistence type="predicted"/>
<comment type="caution">
    <text evidence="1">The sequence shown here is derived from an EMBL/GenBank/DDBJ whole genome shotgun (WGS) entry which is preliminary data.</text>
</comment>
<name>A0A6N9Z4D4_9BIFI</name>